<dbReference type="KEGG" id="vg:26646753"/>
<reference evidence="1 2" key="1">
    <citation type="submission" date="2014-12" db="EMBL/GenBank/DDBJ databases">
        <title>Whole Genome Sequence and Molecular Characterization of Siphoviridae / Myoviridae Phage Infecting Clostridium difficile.</title>
        <authorList>
            <person name="Monot M."/>
        </authorList>
    </citation>
    <scope>NUCLEOTIDE SEQUENCE [LARGE SCALE GENOMIC DNA]</scope>
</reference>
<dbReference type="Proteomes" id="UP000030732">
    <property type="component" value="Segment"/>
</dbReference>
<organism evidence="1 2">
    <name type="scientific">Clostridium phage phiCD505</name>
    <dbReference type="NCBI Taxonomy" id="1582154"/>
    <lineage>
        <taxon>Viruses</taxon>
        <taxon>Duplodnaviria</taxon>
        <taxon>Heunggongvirae</taxon>
        <taxon>Uroviricota</taxon>
        <taxon>Caudoviricetes</taxon>
        <taxon>Colneyvirus</taxon>
        <taxon>Colneyvirus CD505</taxon>
    </lineage>
</organism>
<name>A0A0A8WJQ0_9CAUD</name>
<evidence type="ECO:0000313" key="1">
    <source>
        <dbReference type="EMBL" id="CEK40676.1"/>
    </source>
</evidence>
<sequence>MNIGKITKIEATCFDCGTKVTITESKFREVCDNGLPCPMCKEHISNSNFIAEQALQYNHAVNKLEKELDSCKNIHIY</sequence>
<accession>A0A0A8WJQ0</accession>
<evidence type="ECO:0000313" key="2">
    <source>
        <dbReference type="Proteomes" id="UP000030732"/>
    </source>
</evidence>
<gene>
    <name evidence="1" type="ORF">PHICD505_20049</name>
</gene>
<dbReference type="EMBL" id="LN681539">
    <property type="protein sequence ID" value="CEK40676.1"/>
    <property type="molecule type" value="Genomic_DNA"/>
</dbReference>
<dbReference type="GeneID" id="26646753"/>
<protein>
    <submittedName>
        <fullName evidence="1">Uncharacterized protein</fullName>
    </submittedName>
</protein>
<proteinExistence type="predicted"/>
<dbReference type="RefSeq" id="YP_009195811.1">
    <property type="nucleotide sequence ID" value="NC_028764.1"/>
</dbReference>
<keyword evidence="2" id="KW-1185">Reference proteome</keyword>